<protein>
    <recommendedName>
        <fullName evidence="12">rRNA adenine N(6)-methyltransferase</fullName>
        <ecNumber evidence="12">2.1.1.-</ecNumber>
    </recommendedName>
</protein>
<evidence type="ECO:0000313" key="13">
    <source>
        <dbReference type="EMBL" id="JAB72925.1"/>
    </source>
</evidence>
<keyword evidence="10" id="KW-0804">Transcription</keyword>
<dbReference type="PIRSF" id="PIRSF027833">
    <property type="entry name" value="MtTFB2"/>
    <property type="match status" value="1"/>
</dbReference>
<dbReference type="AlphaFoldDB" id="V5GRD0"/>
<dbReference type="EC" id="2.1.1.-" evidence="12"/>
<keyword evidence="3 11" id="KW-0489">Methyltransferase</keyword>
<evidence type="ECO:0000256" key="4">
    <source>
        <dbReference type="ARBA" id="ARBA00022679"/>
    </source>
</evidence>
<sequence length="401" mass="45889">MLVNTRRLRVRDLNRVQCRRAASQVGAARREKRGAGADHESKLSDVDPQLRNLCAKFPKTFGRRTDRPENIYHVHSVAVDMLMESIGTMADLDDAVLFEANPGPGILTRSLLESGVPHLRVFEKNPLFLKELEGLKQRYPSQLEVVEEDLLRLPTLQACDSYGTTSRVDALLRGLSPQAWKEPPCLLVIASLSRKRELSFLRFLLHMLPQRASLFAIGRIDFLLFLTETEYTYLSASNSDHNFKKYRDVSILYKLFFDIEVLGKVPRALFLPLPQKEGKMPDQRMCDGQQMHLVHLSPRSDLFDILDPPERLQELVFFIRQNMVKRSAYIIPTLEKWIPGCGPRLIRGGVRVFDRMGDLSPNQVLSVFRLFSSLPEYAHSPFQAAVAREMHPTHDDDHDES</sequence>
<evidence type="ECO:0000256" key="9">
    <source>
        <dbReference type="ARBA" id="ARBA00023128"/>
    </source>
</evidence>
<feature type="binding site" evidence="11">
    <location>
        <position position="149"/>
    </location>
    <ligand>
        <name>S-adenosyl-L-methionine</name>
        <dbReference type="ChEBI" id="CHEBI:59789"/>
    </ligand>
</feature>
<keyword evidence="7" id="KW-0809">Transit peptide</keyword>
<feature type="binding site" evidence="11">
    <location>
        <position position="75"/>
    </location>
    <ligand>
        <name>S-adenosyl-L-methionine</name>
        <dbReference type="ChEBI" id="CHEBI:59789"/>
    </ligand>
</feature>
<feature type="binding site" evidence="11">
    <location>
        <position position="77"/>
    </location>
    <ligand>
        <name>S-adenosyl-L-methionine</name>
        <dbReference type="ChEBI" id="CHEBI:59789"/>
    </ligand>
</feature>
<keyword evidence="4 11" id="KW-0808">Transferase</keyword>
<keyword evidence="5 11" id="KW-0949">S-adenosyl-L-methionine</keyword>
<dbReference type="GO" id="GO:0000179">
    <property type="term" value="F:rRNA (adenine-N6,N6-)-dimethyltransferase activity"/>
    <property type="evidence" value="ECO:0007669"/>
    <property type="project" value="UniProtKB-UniRule"/>
</dbReference>
<dbReference type="InterPro" id="IPR001737">
    <property type="entry name" value="KsgA/Erm"/>
</dbReference>
<proteinExistence type="evidence at transcript level"/>
<dbReference type="GO" id="GO:0005759">
    <property type="term" value="C:mitochondrial matrix"/>
    <property type="evidence" value="ECO:0007669"/>
    <property type="project" value="TreeGrafter"/>
</dbReference>
<dbReference type="GO" id="GO:0003723">
    <property type="term" value="F:RNA binding"/>
    <property type="evidence" value="ECO:0007669"/>
    <property type="project" value="UniProtKB-UniRule"/>
</dbReference>
<evidence type="ECO:0000256" key="2">
    <source>
        <dbReference type="ARBA" id="ARBA00022552"/>
    </source>
</evidence>
<organism evidence="13">
    <name type="scientific">Ixodes ricinus</name>
    <name type="common">Common tick</name>
    <name type="synonym">Acarus ricinus</name>
    <dbReference type="NCBI Taxonomy" id="34613"/>
    <lineage>
        <taxon>Eukaryota</taxon>
        <taxon>Metazoa</taxon>
        <taxon>Ecdysozoa</taxon>
        <taxon>Arthropoda</taxon>
        <taxon>Chelicerata</taxon>
        <taxon>Arachnida</taxon>
        <taxon>Acari</taxon>
        <taxon>Parasitiformes</taxon>
        <taxon>Ixodida</taxon>
        <taxon>Ixodoidea</taxon>
        <taxon>Ixodidae</taxon>
        <taxon>Ixodinae</taxon>
        <taxon>Ixodes</taxon>
    </lineage>
</organism>
<comment type="caution">
    <text evidence="11">Lacks conserved residue(s) required for the propagation of feature annotation.</text>
</comment>
<dbReference type="PANTHER" id="PTHR11727">
    <property type="entry name" value="DIMETHYLADENOSINE TRANSFERASE"/>
    <property type="match status" value="1"/>
</dbReference>
<evidence type="ECO:0000256" key="5">
    <source>
        <dbReference type="ARBA" id="ARBA00022691"/>
    </source>
</evidence>
<dbReference type="SUPFAM" id="SSF53335">
    <property type="entry name" value="S-adenosyl-L-methionine-dependent methyltransferases"/>
    <property type="match status" value="1"/>
</dbReference>
<accession>V5GRD0</accession>
<evidence type="ECO:0000256" key="11">
    <source>
        <dbReference type="PROSITE-ProRule" id="PRU01026"/>
    </source>
</evidence>
<keyword evidence="6 11" id="KW-0694">RNA-binding</keyword>
<dbReference type="PANTHER" id="PTHR11727:SF13">
    <property type="entry name" value="DIMETHYLADENOSINE TRANSFERASE 2, MITOCHONDRIAL"/>
    <property type="match status" value="1"/>
</dbReference>
<comment type="similarity">
    <text evidence="11 12">Belongs to the class I-like SAM-binding methyltransferase superfamily. rRNA adenine N(6)-methyltransferase family.</text>
</comment>
<feature type="binding site" evidence="11">
    <location>
        <position position="191"/>
    </location>
    <ligand>
        <name>S-adenosyl-L-methionine</name>
        <dbReference type="ChEBI" id="CHEBI:59789"/>
    </ligand>
</feature>
<evidence type="ECO:0000256" key="7">
    <source>
        <dbReference type="ARBA" id="ARBA00022946"/>
    </source>
</evidence>
<dbReference type="Gene3D" id="3.40.50.150">
    <property type="entry name" value="Vaccinia Virus protein VP39"/>
    <property type="match status" value="1"/>
</dbReference>
<evidence type="ECO:0000256" key="10">
    <source>
        <dbReference type="ARBA" id="ARBA00023163"/>
    </source>
</evidence>
<dbReference type="GO" id="GO:0034246">
    <property type="term" value="F:mitochondrial transcription factor activity"/>
    <property type="evidence" value="ECO:0007669"/>
    <property type="project" value="TreeGrafter"/>
</dbReference>
<evidence type="ECO:0000256" key="12">
    <source>
        <dbReference type="RuleBase" id="RU362106"/>
    </source>
</evidence>
<dbReference type="Pfam" id="PF00398">
    <property type="entry name" value="RrnaAD"/>
    <property type="match status" value="1"/>
</dbReference>
<keyword evidence="8" id="KW-0805">Transcription regulation</keyword>
<dbReference type="PROSITE" id="PS51689">
    <property type="entry name" value="SAM_RNA_A_N6_MT"/>
    <property type="match status" value="1"/>
</dbReference>
<name>V5GRD0_IXORI</name>
<dbReference type="FunFam" id="3.40.50.150:FF:000657">
    <property type="entry name" value="rRNA adenine N(6)-methyltransferase"/>
    <property type="match status" value="1"/>
</dbReference>
<evidence type="ECO:0000256" key="3">
    <source>
        <dbReference type="ARBA" id="ARBA00022603"/>
    </source>
</evidence>
<feature type="binding site" evidence="11">
    <location>
        <position position="123"/>
    </location>
    <ligand>
        <name>S-adenosyl-L-methionine</name>
        <dbReference type="ChEBI" id="CHEBI:59789"/>
    </ligand>
</feature>
<evidence type="ECO:0000256" key="8">
    <source>
        <dbReference type="ARBA" id="ARBA00023015"/>
    </source>
</evidence>
<keyword evidence="9" id="KW-0496">Mitochondrion</keyword>
<keyword evidence="2 12" id="KW-0698">rRNA processing</keyword>
<evidence type="ECO:0000256" key="6">
    <source>
        <dbReference type="ARBA" id="ARBA00022884"/>
    </source>
</evidence>
<comment type="subcellular location">
    <subcellularLocation>
        <location evidence="1">Mitochondrion</location>
    </subcellularLocation>
</comment>
<dbReference type="InterPro" id="IPR029063">
    <property type="entry name" value="SAM-dependent_MTases_sf"/>
</dbReference>
<evidence type="ECO:0000256" key="1">
    <source>
        <dbReference type="ARBA" id="ARBA00004173"/>
    </source>
</evidence>
<dbReference type="GO" id="GO:0006391">
    <property type="term" value="P:transcription initiation at mitochondrial promoter"/>
    <property type="evidence" value="ECO:0007669"/>
    <property type="project" value="TreeGrafter"/>
</dbReference>
<reference evidence="13" key="1">
    <citation type="journal article" date="2015" name="Sci. Rep.">
        <title>Tissue- and time-dependent transcription in Ixodes ricinus salivary glands and midguts when blood feeding on the vertebrate host.</title>
        <authorList>
            <person name="Kotsyfakis M."/>
            <person name="Schwarz A."/>
            <person name="Erhart J."/>
            <person name="Ribeiro J.M."/>
        </authorList>
    </citation>
    <scope>NUCLEOTIDE SEQUENCE</scope>
    <source>
        <tissue evidence="13">Salivary gland and midgut</tissue>
    </source>
</reference>
<dbReference type="EMBL" id="GANP01011543">
    <property type="protein sequence ID" value="JAB72925.1"/>
    <property type="molecule type" value="mRNA"/>
</dbReference>